<reference evidence="2" key="2">
    <citation type="submission" date="2019-06" db="EMBL/GenBank/DDBJ databases">
        <title>Genomics analysis of Aphanomyces spp. identifies a new class of oomycete effector associated with host adaptation.</title>
        <authorList>
            <person name="Gaulin E."/>
        </authorList>
    </citation>
    <scope>NUCLEOTIDE SEQUENCE</scope>
    <source>
        <strain evidence="2">CBS 578.67</strain>
    </source>
</reference>
<evidence type="ECO:0000313" key="2">
    <source>
        <dbReference type="EMBL" id="KAF0716034.1"/>
    </source>
</evidence>
<dbReference type="OrthoDB" id="1113209at2759"/>
<dbReference type="Proteomes" id="UP000332933">
    <property type="component" value="Unassembled WGS sequence"/>
</dbReference>
<dbReference type="EMBL" id="CAADRA010000468">
    <property type="protein sequence ID" value="VFT80244.1"/>
    <property type="molecule type" value="Genomic_DNA"/>
</dbReference>
<gene>
    <name evidence="3" type="primary">Aste57867_3064</name>
    <name evidence="2" type="ORF">As57867_003055</name>
    <name evidence="3" type="ORF">ASTE57867_3064</name>
</gene>
<sequence length="248" mass="26970">MLYITGTMELGLHCSGTSLDLSGDIDSDYAAKLTPATRSVATSRSLVAAWCRGPRTPANRGPVDHRGRVQSLGQVRQESVVHETLNCKLGNPIKTVSIIRVDNQPAMATASNSVHHSRTKQIDVGYHFVRERVLLKELKLEYIASKDDIADTFTKPLPATTFLYLREICGHSQAHGTRVCHRDPPNSNAHSTPNTSNNFVTPAANACLLQGRIAAVCTRHGSCVAPHVAEDTTYLSFALSAWAGWVIN</sequence>
<accession>A0A485KE62</accession>
<feature type="compositionally biased region" description="Polar residues" evidence="1">
    <location>
        <begin position="185"/>
        <end position="197"/>
    </location>
</feature>
<feature type="region of interest" description="Disordered" evidence="1">
    <location>
        <begin position="176"/>
        <end position="197"/>
    </location>
</feature>
<proteinExistence type="predicted"/>
<protein>
    <submittedName>
        <fullName evidence="3">Aste57867_3064 protein</fullName>
    </submittedName>
</protein>
<evidence type="ECO:0000313" key="3">
    <source>
        <dbReference type="EMBL" id="VFT80244.1"/>
    </source>
</evidence>
<dbReference type="AlphaFoldDB" id="A0A485KE62"/>
<dbReference type="EMBL" id="VJMH01000468">
    <property type="protein sequence ID" value="KAF0716034.1"/>
    <property type="molecule type" value="Genomic_DNA"/>
</dbReference>
<evidence type="ECO:0000313" key="4">
    <source>
        <dbReference type="Proteomes" id="UP000332933"/>
    </source>
</evidence>
<keyword evidence="4" id="KW-1185">Reference proteome</keyword>
<dbReference type="CDD" id="cd09272">
    <property type="entry name" value="RNase_HI_RT_Ty1"/>
    <property type="match status" value="1"/>
</dbReference>
<name>A0A485KE62_9STRA</name>
<evidence type="ECO:0000256" key="1">
    <source>
        <dbReference type="SAM" id="MobiDB-lite"/>
    </source>
</evidence>
<reference evidence="3 4" key="1">
    <citation type="submission" date="2019-03" db="EMBL/GenBank/DDBJ databases">
        <authorList>
            <person name="Gaulin E."/>
            <person name="Dumas B."/>
        </authorList>
    </citation>
    <scope>NUCLEOTIDE SEQUENCE [LARGE SCALE GENOMIC DNA]</scope>
    <source>
        <strain evidence="3">CBS 568.67</strain>
    </source>
</reference>
<organism evidence="3 4">
    <name type="scientific">Aphanomyces stellatus</name>
    <dbReference type="NCBI Taxonomy" id="120398"/>
    <lineage>
        <taxon>Eukaryota</taxon>
        <taxon>Sar</taxon>
        <taxon>Stramenopiles</taxon>
        <taxon>Oomycota</taxon>
        <taxon>Saprolegniomycetes</taxon>
        <taxon>Saprolegniales</taxon>
        <taxon>Verrucalvaceae</taxon>
        <taxon>Aphanomyces</taxon>
    </lineage>
</organism>